<evidence type="ECO:0000313" key="1">
    <source>
        <dbReference type="EMBL" id="CAB4127053.1"/>
    </source>
</evidence>
<accession>A0A6J5L1H5</accession>
<gene>
    <name evidence="1" type="ORF">UFOVP87_40</name>
</gene>
<reference evidence="1" key="1">
    <citation type="submission" date="2020-04" db="EMBL/GenBank/DDBJ databases">
        <authorList>
            <person name="Chiriac C."/>
            <person name="Salcher M."/>
            <person name="Ghai R."/>
            <person name="Kavagutti S V."/>
        </authorList>
    </citation>
    <scope>NUCLEOTIDE SEQUENCE</scope>
</reference>
<name>A0A6J5L1H5_9CAUD</name>
<proteinExistence type="predicted"/>
<protein>
    <submittedName>
        <fullName evidence="1">Uncharacterized protein</fullName>
    </submittedName>
</protein>
<sequence length="65" mass="7170">MQYCFEKTIETKYNLVFGSLQISGFSSGEILLNSFRASLSVVIINGNVVIKKKPPIFLALSQASE</sequence>
<organism evidence="1">
    <name type="scientific">uncultured Caudovirales phage</name>
    <dbReference type="NCBI Taxonomy" id="2100421"/>
    <lineage>
        <taxon>Viruses</taxon>
        <taxon>Duplodnaviria</taxon>
        <taxon>Heunggongvirae</taxon>
        <taxon>Uroviricota</taxon>
        <taxon>Caudoviricetes</taxon>
        <taxon>Peduoviridae</taxon>
        <taxon>Maltschvirus</taxon>
        <taxon>Maltschvirus maltsch</taxon>
    </lineage>
</organism>
<dbReference type="EMBL" id="LR796200">
    <property type="protein sequence ID" value="CAB4127053.1"/>
    <property type="molecule type" value="Genomic_DNA"/>
</dbReference>